<name>Q9HAL2_HUMAN</name>
<accession>Q9HAL2</accession>
<protein>
    <submittedName>
        <fullName evidence="2">cDNA FLJ11413 fis, clone HEMBA1000908</fullName>
    </submittedName>
</protein>
<reference evidence="2" key="1">
    <citation type="journal article" date="2004" name="Nat. Genet.">
        <title>Complete sequencing and characterization of 21,243 full-length human cDNAs.</title>
        <authorList>
            <person name="Ota T."/>
            <person name="Suzuki Y."/>
            <person name="Nishikawa T."/>
            <person name="Otsuki T."/>
            <person name="Sugiyama T."/>
            <person name="Irie R."/>
            <person name="Wakamatsu A."/>
            <person name="Hayashi K."/>
            <person name="Sato H."/>
            <person name="Nagai K."/>
            <person name="Kimura K."/>
            <person name="Makita H."/>
            <person name="Sekine M."/>
            <person name="Obayashi M."/>
            <person name="Nishi T."/>
            <person name="Shibahara T."/>
            <person name="Tanaka T."/>
            <person name="Ishii S."/>
            <person name="Yamamoto J."/>
            <person name="Saito K."/>
            <person name="Kawai Y."/>
            <person name="Isono Y."/>
            <person name="Nakamura Y."/>
            <person name="Nagahari K."/>
            <person name="Murakami K."/>
            <person name="Yasuda T."/>
            <person name="Iwayanagi T."/>
            <person name="Wagatsuma M."/>
            <person name="Shiratori A."/>
            <person name="Sudo H."/>
            <person name="Hosoiri T."/>
            <person name="Kaku Y."/>
            <person name="Kodaira H."/>
            <person name="Kondo H."/>
            <person name="Sugawara M."/>
            <person name="Takahashi M."/>
            <person name="Kanda K."/>
            <person name="Yokoi T."/>
            <person name="Furuya T."/>
            <person name="Kikkawa E."/>
            <person name="Omura Y."/>
            <person name="Abe K."/>
            <person name="Kamihara K."/>
            <person name="Katsuta N."/>
            <person name="Sato K."/>
            <person name="Tanikawa M."/>
            <person name="Yamazaki M."/>
            <person name="Ninomiya K."/>
            <person name="Ishibashi T."/>
            <person name="Yamashita H."/>
            <person name="Murakawa K."/>
            <person name="Fujimori K."/>
            <person name="Tanai H."/>
            <person name="Kimata M."/>
            <person name="Watanabe M."/>
            <person name="Hiraoka S."/>
            <person name="Chiba Y."/>
            <person name="Ishida S."/>
            <person name="Ono Y."/>
            <person name="Takiguchi S."/>
            <person name="Watanabe S."/>
            <person name="Yosida M."/>
            <person name="Hotuta T."/>
            <person name="Kusano J."/>
            <person name="Kanehori K."/>
            <person name="Takahashi-Fujii A."/>
            <person name="Hara H."/>
            <person name="Tanase T."/>
            <person name="Nomura Y."/>
            <person name="Togiya S."/>
            <person name="Komai F."/>
            <person name="Hara R."/>
            <person name="Takeuchi K."/>
            <person name="Arita M."/>
            <person name="Imose N."/>
            <person name="Musashino K."/>
            <person name="Yuuki H."/>
            <person name="Oshima A."/>
            <person name="Sasaki N."/>
            <person name="Aotsuka S."/>
            <person name="Yoshikawa Y."/>
            <person name="Matsunawa H."/>
            <person name="Ichihara T."/>
            <person name="Shiohata N."/>
            <person name="Sano S."/>
            <person name="Moriya S."/>
            <person name="Momiyama H."/>
            <person name="Satoh N."/>
            <person name="Takami S."/>
            <person name="Terashima Y."/>
            <person name="Suzuki O."/>
            <person name="Nakagawa S."/>
            <person name="Senoh A."/>
            <person name="Mizoguchi H."/>
            <person name="Goto Y."/>
            <person name="Shimizu F."/>
            <person name="Wakebe H."/>
            <person name="Hishigaki H."/>
            <person name="Watanabe T."/>
            <person name="Sugiyama A."/>
            <person name="Takemoto M."/>
            <person name="Kawakami B."/>
            <person name="Yamazaki M."/>
            <person name="Watanabe K."/>
            <person name="Kumagai A."/>
            <person name="Itakura S."/>
            <person name="Fukuzumi Y."/>
            <person name="Fujimori Y."/>
            <person name="Komiyama M."/>
            <person name="Tashiro H."/>
            <person name="Tanigami A."/>
            <person name="Fujiwara T."/>
            <person name="Ono T."/>
            <person name="Yamada K."/>
            <person name="Fujii Y."/>
            <person name="Ozaki K."/>
            <person name="Hirao M."/>
            <person name="Ohmori Y."/>
            <person name="Kawabata A."/>
            <person name="Hikiji T."/>
            <person name="Kobatake N."/>
            <person name="Inagaki H."/>
            <person name="Ikema Y."/>
            <person name="Okamoto S."/>
            <person name="Okitani R."/>
            <person name="Kawakami T."/>
            <person name="Noguchi S."/>
            <person name="Itoh T."/>
            <person name="Shigeta K."/>
            <person name="Senba T."/>
            <person name="Matsumura K."/>
            <person name="Nakajima Y."/>
            <person name="Mizuno T."/>
            <person name="Morinaga M."/>
            <person name="Sasaki M."/>
            <person name="Togashi T."/>
            <person name="Oyama M."/>
            <person name="Hata H."/>
            <person name="Watanabe M."/>
            <person name="Komatsu T."/>
            <person name="Mizushima-Sugano J."/>
            <person name="Satoh T."/>
            <person name="Shirai Y."/>
            <person name="Takahashi Y."/>
            <person name="Nakagawa K."/>
            <person name="Okumura K."/>
            <person name="Nagase T."/>
            <person name="Nomura N."/>
            <person name="Kikuchi H."/>
            <person name="Masuho Y."/>
            <person name="Yamashita R."/>
            <person name="Nakai K."/>
            <person name="Yada T."/>
            <person name="Nakamura Y."/>
            <person name="Ohara O."/>
            <person name="Isogai T."/>
            <person name="Sugano S."/>
        </authorList>
    </citation>
    <scope>NUCLEOTIDE SEQUENCE</scope>
    <source>
        <tissue evidence="2">Whole embryo</tissue>
    </source>
</reference>
<organism evidence="2">
    <name type="scientific">Homo sapiens</name>
    <name type="common">Human</name>
    <dbReference type="NCBI Taxonomy" id="9606"/>
    <lineage>
        <taxon>Eukaryota</taxon>
        <taxon>Metazoa</taxon>
        <taxon>Chordata</taxon>
        <taxon>Craniata</taxon>
        <taxon>Vertebrata</taxon>
        <taxon>Euteleostomi</taxon>
        <taxon>Mammalia</taxon>
        <taxon>Eutheria</taxon>
        <taxon>Euarchontoglires</taxon>
        <taxon>Primates</taxon>
        <taxon>Haplorrhini</taxon>
        <taxon>Catarrhini</taxon>
        <taxon>Hominidae</taxon>
        <taxon>Homo</taxon>
    </lineage>
</organism>
<evidence type="ECO:0000313" key="2">
    <source>
        <dbReference type="EMBL" id="BAB13832.1"/>
    </source>
</evidence>
<feature type="region of interest" description="Disordered" evidence="1">
    <location>
        <begin position="15"/>
        <end position="34"/>
    </location>
</feature>
<evidence type="ECO:0000256" key="1">
    <source>
        <dbReference type="SAM" id="MobiDB-lite"/>
    </source>
</evidence>
<dbReference type="EMBL" id="AK021475">
    <property type="protein sequence ID" value="BAB13832.1"/>
    <property type="molecule type" value="mRNA"/>
</dbReference>
<sequence length="161" mass="17525">MTNTASISFLINQTRPGSRCSGSPSASPSTMPTSCTKCQTPTTWRGTAGRSLERDSSESCWAWRMPLRPTDAGGAGLGQGRGKRRRRACRSNLPIRDPDTAWCVACCLGGMHRASGGTGWTWSEDGCCPHLHSKKSMSSLEKQCRRCDEHLHPRSQGQILS</sequence>
<dbReference type="AlphaFoldDB" id="Q9HAL2"/>
<proteinExistence type="evidence at transcript level"/>